<dbReference type="InterPro" id="IPR003781">
    <property type="entry name" value="CoA-bd"/>
</dbReference>
<dbReference type="InterPro" id="IPR032875">
    <property type="entry name" value="Succ_CoA_lig_flav_dom"/>
</dbReference>
<accession>A0A7C1FZM9</accession>
<dbReference type="GO" id="GO:0046872">
    <property type="term" value="F:metal ion binding"/>
    <property type="evidence" value="ECO:0007669"/>
    <property type="project" value="InterPro"/>
</dbReference>
<dbReference type="AlphaFoldDB" id="A0A7C1FZM9"/>
<dbReference type="Pfam" id="PF13549">
    <property type="entry name" value="ATP-grasp_5"/>
    <property type="match status" value="1"/>
</dbReference>
<dbReference type="Gene3D" id="3.40.50.720">
    <property type="entry name" value="NAD(P)-binding Rossmann-like Domain"/>
    <property type="match status" value="1"/>
</dbReference>
<dbReference type="Gene3D" id="3.30.470.20">
    <property type="entry name" value="ATP-grasp fold, B domain"/>
    <property type="match status" value="1"/>
</dbReference>
<comment type="similarity">
    <text evidence="1">In the N-terminal section; belongs to the acetate CoA ligase alpha subunit family.</text>
</comment>
<dbReference type="SUPFAM" id="SSF52210">
    <property type="entry name" value="Succinyl-CoA synthetase domains"/>
    <property type="match status" value="2"/>
</dbReference>
<dbReference type="SMART" id="SM00881">
    <property type="entry name" value="CoA_binding"/>
    <property type="match status" value="1"/>
</dbReference>
<dbReference type="PANTHER" id="PTHR42793">
    <property type="entry name" value="COA BINDING DOMAIN CONTAINING PROTEIN"/>
    <property type="match status" value="1"/>
</dbReference>
<protein>
    <submittedName>
        <fullName evidence="2">CoA-binding protein</fullName>
    </submittedName>
</protein>
<reference evidence="2" key="1">
    <citation type="journal article" date="2020" name="mSystems">
        <title>Genome- and Community-Level Interaction Insights into Carbon Utilization and Element Cycling Functions of Hydrothermarchaeota in Hydrothermal Sediment.</title>
        <authorList>
            <person name="Zhou Z."/>
            <person name="Liu Y."/>
            <person name="Xu W."/>
            <person name="Pan J."/>
            <person name="Luo Z.H."/>
            <person name="Li M."/>
        </authorList>
    </citation>
    <scope>NUCLEOTIDE SEQUENCE [LARGE SCALE GENOMIC DNA]</scope>
    <source>
        <strain evidence="2">SpSt-222</strain>
    </source>
</reference>
<comment type="caution">
    <text evidence="2">The sequence shown here is derived from an EMBL/GenBank/DDBJ whole genome shotgun (WGS) entry which is preliminary data.</text>
</comment>
<dbReference type="PANTHER" id="PTHR42793:SF1">
    <property type="entry name" value="PEPTIDYL-LYSINE N-ACETYLTRANSFERASE PATZ"/>
    <property type="match status" value="1"/>
</dbReference>
<dbReference type="EMBL" id="DSJL01000011">
    <property type="protein sequence ID" value="HEF65809.1"/>
    <property type="molecule type" value="Genomic_DNA"/>
</dbReference>
<dbReference type="Pfam" id="PF13380">
    <property type="entry name" value="CoA_binding_2"/>
    <property type="match status" value="1"/>
</dbReference>
<gene>
    <name evidence="2" type="ORF">ENP47_09465</name>
</gene>
<dbReference type="SUPFAM" id="SSF56059">
    <property type="entry name" value="Glutathione synthetase ATP-binding domain-like"/>
    <property type="match status" value="1"/>
</dbReference>
<dbReference type="InterPro" id="IPR016102">
    <property type="entry name" value="Succinyl-CoA_synth-like"/>
</dbReference>
<dbReference type="Gene3D" id="3.30.1490.20">
    <property type="entry name" value="ATP-grasp fold, A domain"/>
    <property type="match status" value="1"/>
</dbReference>
<dbReference type="GO" id="GO:0005524">
    <property type="term" value="F:ATP binding"/>
    <property type="evidence" value="ECO:0007669"/>
    <property type="project" value="UniProtKB-UniRule"/>
</dbReference>
<evidence type="ECO:0000256" key="1">
    <source>
        <dbReference type="ARBA" id="ARBA00060888"/>
    </source>
</evidence>
<name>A0A7C1FZM9_THERO</name>
<organism evidence="2">
    <name type="scientific">Thermomicrobium roseum</name>
    <dbReference type="NCBI Taxonomy" id="500"/>
    <lineage>
        <taxon>Bacteria</taxon>
        <taxon>Pseudomonadati</taxon>
        <taxon>Thermomicrobiota</taxon>
        <taxon>Thermomicrobia</taxon>
        <taxon>Thermomicrobiales</taxon>
        <taxon>Thermomicrobiaceae</taxon>
        <taxon>Thermomicrobium</taxon>
    </lineage>
</organism>
<dbReference type="Gene3D" id="3.40.50.261">
    <property type="entry name" value="Succinyl-CoA synthetase domains"/>
    <property type="match status" value="2"/>
</dbReference>
<evidence type="ECO:0000313" key="2">
    <source>
        <dbReference type="EMBL" id="HEF65809.1"/>
    </source>
</evidence>
<proteinExistence type="inferred from homology"/>
<sequence>MLTQRALHSLLRPRSVAVVGASPRRRMARTVLANLRRFGYRGTVWAVHPSGQPVEGFPCFRSIGELPAVPDCAVIALSPENTLIAFRELVERGVKAAVILGSGFGEAGPDGQRIQAELVSLAEEHGVAVCGPNCLGLIVPDEGVTLTGYHLPEDLAPGAVAGVVQSGSVFWSLAHNTRGIRFRYLVSSGNEAVLDAAEYLAAALEDPEVKLLVAFLETVRDGPRFLEVVEVAHRRGVPVVVLKVGRSEAGRAAVLAHTGALAGSHEVVAGVLNQYGVIRVDTLDELYDVAEFLLAGRLPETNRVGAVTDSGGEKTLILDWGERVGVAFPPLDVRTAERLRGVLAPYVPISNPLDAWGAGNFEEVYPVALRALADDPAVDTVVLGTDMVRETEEAQLYAQAMLELSRYTAKPIAVVTNQANGLDNDAVSMLRSAGIPVLQGTEYGYRAIARAAWYRHWRERPRPQPQRPRGLDELRAALSRALRSSPILGEYEAKRLFALIGLRHPRERLVQRLEEALAAAEELGYPVVLKAVGPHLLHKTERGAVRLGIGGPRELERAWLEMSERIAEFQPGGVTGFLVQEQVPPGLEVILGCHYDPTFGMVVSVGLGGVLVELLRDVVYRRAPITAEEAEEMLSELRGAALLAGYRGKAPRDRAALVDALVQFSWFAQAGEGLIEVAEANPLIVGEDGAGAWVVDGLVVARHHG</sequence>
<dbReference type="InterPro" id="IPR011761">
    <property type="entry name" value="ATP-grasp"/>
</dbReference>
<dbReference type="InterPro" id="IPR036291">
    <property type="entry name" value="NAD(P)-bd_dom_sf"/>
</dbReference>
<dbReference type="Pfam" id="PF13607">
    <property type="entry name" value="Succ_CoA_lig"/>
    <property type="match status" value="1"/>
</dbReference>
<dbReference type="InterPro" id="IPR013815">
    <property type="entry name" value="ATP_grasp_subdomain_1"/>
</dbReference>
<dbReference type="PROSITE" id="PS50975">
    <property type="entry name" value="ATP_GRASP"/>
    <property type="match status" value="1"/>
</dbReference>
<dbReference type="SUPFAM" id="SSF51735">
    <property type="entry name" value="NAD(P)-binding Rossmann-fold domains"/>
    <property type="match status" value="1"/>
</dbReference>
<dbReference type="FunFam" id="3.30.1490.20:FF:000020">
    <property type="entry name" value="Protein lysine acetyltransferase"/>
    <property type="match status" value="1"/>
</dbReference>